<gene>
    <name evidence="6" type="ORF">FNJ47_23175</name>
</gene>
<dbReference type="SUPFAM" id="SSF103473">
    <property type="entry name" value="MFS general substrate transporter"/>
    <property type="match status" value="1"/>
</dbReference>
<evidence type="ECO:0000256" key="1">
    <source>
        <dbReference type="ARBA" id="ARBA00022692"/>
    </source>
</evidence>
<dbReference type="Pfam" id="PF07690">
    <property type="entry name" value="MFS_1"/>
    <property type="match status" value="1"/>
</dbReference>
<feature type="transmembrane region" description="Helical" evidence="4">
    <location>
        <begin position="336"/>
        <end position="356"/>
    </location>
</feature>
<dbReference type="Gene3D" id="1.20.1250.20">
    <property type="entry name" value="MFS general substrate transporter like domains"/>
    <property type="match status" value="1"/>
</dbReference>
<name>A0A6P1BKB7_9BRAD</name>
<dbReference type="PROSITE" id="PS50850">
    <property type="entry name" value="MFS"/>
    <property type="match status" value="1"/>
</dbReference>
<dbReference type="InterPro" id="IPR036259">
    <property type="entry name" value="MFS_trans_sf"/>
</dbReference>
<keyword evidence="7" id="KW-1185">Reference proteome</keyword>
<feature type="transmembrane region" description="Helical" evidence="4">
    <location>
        <begin position="252"/>
        <end position="272"/>
    </location>
</feature>
<dbReference type="GO" id="GO:0022857">
    <property type="term" value="F:transmembrane transporter activity"/>
    <property type="evidence" value="ECO:0007669"/>
    <property type="project" value="InterPro"/>
</dbReference>
<feature type="transmembrane region" description="Helical" evidence="4">
    <location>
        <begin position="219"/>
        <end position="240"/>
    </location>
</feature>
<sequence length="394" mass="41053">MTTTNEAHLGRQYLLVIGILTLAASLRAPFTLIGPLLDDIQQSLQLSTVQAGALTTIPLLMFAFVSPAAAALSARVGLEKAALISLSTILVGIALRLTGQSASLYFGTAAIGAGIAVGNVILPGFLKRSFPDRIPQMTTVYVLTMTVSAAVASALAIPLAVASGWGWRFSLGIVAVLPVLSLVVWLFQTSSARRAQGSLLPATGPSAIWRNLLAWQVTAYLGLTVLTFYVAVAWLPAILAMSGFSATASGNIHGLMHLSGAAAGLLIMPLISRFSDQRLLAFLCPLIGGFSLAGLIVAPNFAVIWIATFGFVMGAALILSLAFISLRSSDAKQAATLSGLAQCVGYLLAAAGPPFAGFIHDLTNGWTLVLWACVSLTIIQGFVGLFVGSRRQID</sequence>
<evidence type="ECO:0000313" key="7">
    <source>
        <dbReference type="Proteomes" id="UP000468531"/>
    </source>
</evidence>
<dbReference type="EMBL" id="VKHP01000100">
    <property type="protein sequence ID" value="NEU98649.1"/>
    <property type="molecule type" value="Genomic_DNA"/>
</dbReference>
<proteinExistence type="predicted"/>
<evidence type="ECO:0000256" key="3">
    <source>
        <dbReference type="ARBA" id="ARBA00023136"/>
    </source>
</evidence>
<dbReference type="AlphaFoldDB" id="A0A6P1BKB7"/>
<evidence type="ECO:0000256" key="2">
    <source>
        <dbReference type="ARBA" id="ARBA00022989"/>
    </source>
</evidence>
<feature type="transmembrane region" description="Helical" evidence="4">
    <location>
        <begin position="138"/>
        <end position="161"/>
    </location>
</feature>
<dbReference type="InterPro" id="IPR011701">
    <property type="entry name" value="MFS"/>
</dbReference>
<feature type="transmembrane region" description="Helical" evidence="4">
    <location>
        <begin position="104"/>
        <end position="126"/>
    </location>
</feature>
<accession>A0A6P1BKB7</accession>
<feature type="transmembrane region" description="Helical" evidence="4">
    <location>
        <begin position="167"/>
        <end position="187"/>
    </location>
</feature>
<keyword evidence="1 4" id="KW-0812">Transmembrane</keyword>
<feature type="transmembrane region" description="Helical" evidence="4">
    <location>
        <begin position="368"/>
        <end position="388"/>
    </location>
</feature>
<evidence type="ECO:0000313" key="6">
    <source>
        <dbReference type="EMBL" id="NEU98649.1"/>
    </source>
</evidence>
<dbReference type="InterPro" id="IPR052524">
    <property type="entry name" value="MFS_Cyanate_Porter"/>
</dbReference>
<feature type="transmembrane region" description="Helical" evidence="4">
    <location>
        <begin position="304"/>
        <end position="324"/>
    </location>
</feature>
<dbReference type="PANTHER" id="PTHR23523">
    <property type="match status" value="1"/>
</dbReference>
<feature type="transmembrane region" description="Helical" evidence="4">
    <location>
        <begin position="279"/>
        <end position="298"/>
    </location>
</feature>
<feature type="transmembrane region" description="Helical" evidence="4">
    <location>
        <begin position="12"/>
        <end position="33"/>
    </location>
</feature>
<keyword evidence="3 4" id="KW-0472">Membrane</keyword>
<keyword evidence="2 4" id="KW-1133">Transmembrane helix</keyword>
<feature type="domain" description="Major facilitator superfamily (MFS) profile" evidence="5">
    <location>
        <begin position="13"/>
        <end position="392"/>
    </location>
</feature>
<comment type="caution">
    <text evidence="6">The sequence shown here is derived from an EMBL/GenBank/DDBJ whole genome shotgun (WGS) entry which is preliminary data.</text>
</comment>
<feature type="transmembrane region" description="Helical" evidence="4">
    <location>
        <begin position="81"/>
        <end position="98"/>
    </location>
</feature>
<dbReference type="RefSeq" id="WP_163157165.1">
    <property type="nucleotide sequence ID" value="NZ_VKHP01000100.1"/>
</dbReference>
<evidence type="ECO:0000256" key="4">
    <source>
        <dbReference type="SAM" id="Phobius"/>
    </source>
</evidence>
<evidence type="ECO:0000259" key="5">
    <source>
        <dbReference type="PROSITE" id="PS50850"/>
    </source>
</evidence>
<feature type="transmembrane region" description="Helical" evidence="4">
    <location>
        <begin position="53"/>
        <end position="74"/>
    </location>
</feature>
<organism evidence="6 7">
    <name type="scientific">Bradyrhizobium uaiense</name>
    <dbReference type="NCBI Taxonomy" id="2594946"/>
    <lineage>
        <taxon>Bacteria</taxon>
        <taxon>Pseudomonadati</taxon>
        <taxon>Pseudomonadota</taxon>
        <taxon>Alphaproteobacteria</taxon>
        <taxon>Hyphomicrobiales</taxon>
        <taxon>Nitrobacteraceae</taxon>
        <taxon>Bradyrhizobium</taxon>
    </lineage>
</organism>
<reference evidence="6 7" key="1">
    <citation type="journal article" date="2020" name="Arch. Microbiol.">
        <title>Bradyrhizobium uaiense sp. nov., a new highly efficient cowpea symbiont.</title>
        <authorList>
            <person name="Cabral Michel D."/>
            <person name="Azarias Guimaraes A."/>
            <person name="Martins da Costa E."/>
            <person name="Soares de Carvalho T."/>
            <person name="Balsanelli E."/>
            <person name="Willems A."/>
            <person name="Maltempi de Souza E."/>
            <person name="de Souza Moreira F.M."/>
        </authorList>
    </citation>
    <scope>NUCLEOTIDE SEQUENCE [LARGE SCALE GENOMIC DNA]</scope>
    <source>
        <strain evidence="6 7">UFLA 03-164</strain>
    </source>
</reference>
<dbReference type="Proteomes" id="UP000468531">
    <property type="component" value="Unassembled WGS sequence"/>
</dbReference>
<dbReference type="PANTHER" id="PTHR23523:SF2">
    <property type="entry name" value="2-NITROIMIDAZOLE TRANSPORTER"/>
    <property type="match status" value="1"/>
</dbReference>
<dbReference type="InterPro" id="IPR020846">
    <property type="entry name" value="MFS_dom"/>
</dbReference>
<protein>
    <submittedName>
        <fullName evidence="6">CynX/NimT family MFS transporter</fullName>
    </submittedName>
</protein>